<comment type="caution">
    <text evidence="1">The sequence shown here is derived from an EMBL/GenBank/DDBJ whole genome shotgun (WGS) entry which is preliminary data.</text>
</comment>
<feature type="non-terminal residue" evidence="1">
    <location>
        <position position="72"/>
    </location>
</feature>
<evidence type="ECO:0000313" key="1">
    <source>
        <dbReference type="EMBL" id="GFC85131.1"/>
    </source>
</evidence>
<organism evidence="1">
    <name type="scientific">Tanacetum cinerariifolium</name>
    <name type="common">Dalmatian daisy</name>
    <name type="synonym">Chrysanthemum cinerariifolium</name>
    <dbReference type="NCBI Taxonomy" id="118510"/>
    <lineage>
        <taxon>Eukaryota</taxon>
        <taxon>Viridiplantae</taxon>
        <taxon>Streptophyta</taxon>
        <taxon>Embryophyta</taxon>
        <taxon>Tracheophyta</taxon>
        <taxon>Spermatophyta</taxon>
        <taxon>Magnoliopsida</taxon>
        <taxon>eudicotyledons</taxon>
        <taxon>Gunneridae</taxon>
        <taxon>Pentapetalae</taxon>
        <taxon>asterids</taxon>
        <taxon>campanulids</taxon>
        <taxon>Asterales</taxon>
        <taxon>Asteraceae</taxon>
        <taxon>Asteroideae</taxon>
        <taxon>Anthemideae</taxon>
        <taxon>Anthemidinae</taxon>
        <taxon>Tanacetum</taxon>
    </lineage>
</organism>
<sequence length="72" mass="7962">MHPYGKWEEMVVRSGYCRGGEGGDGVDVVVAWFQWIGCGWGCGGCGDDFGRWWRFWSRDEGEGRGGACYSGS</sequence>
<gene>
    <name evidence="1" type="ORF">Tci_857101</name>
</gene>
<proteinExistence type="predicted"/>
<dbReference type="AlphaFoldDB" id="A0A699RQZ9"/>
<name>A0A699RQZ9_TANCI</name>
<protein>
    <submittedName>
        <fullName evidence="1">Uncharacterized protein</fullName>
    </submittedName>
</protein>
<reference evidence="1" key="1">
    <citation type="journal article" date="2019" name="Sci. Rep.">
        <title>Draft genome of Tanacetum cinerariifolium, the natural source of mosquito coil.</title>
        <authorList>
            <person name="Yamashiro T."/>
            <person name="Shiraishi A."/>
            <person name="Satake H."/>
            <person name="Nakayama K."/>
        </authorList>
    </citation>
    <scope>NUCLEOTIDE SEQUENCE</scope>
</reference>
<dbReference type="EMBL" id="BKCJ011098277">
    <property type="protein sequence ID" value="GFC85131.1"/>
    <property type="molecule type" value="Genomic_DNA"/>
</dbReference>
<accession>A0A699RQZ9</accession>